<gene>
    <name evidence="1" type="ORF">GALL_450340</name>
</gene>
<name>A0A1J5Q790_9ZZZZ</name>
<accession>A0A1J5Q790</accession>
<evidence type="ECO:0000313" key="1">
    <source>
        <dbReference type="EMBL" id="OIQ73331.1"/>
    </source>
</evidence>
<comment type="caution">
    <text evidence="1">The sequence shown here is derived from an EMBL/GenBank/DDBJ whole genome shotgun (WGS) entry which is preliminary data.</text>
</comment>
<protein>
    <submittedName>
        <fullName evidence="1">Uncharacterized protein</fullName>
    </submittedName>
</protein>
<sequence>MTIACSGCTTQSYVSTNWILAIIPQPATVQTMTGSVNYALAGVTRPVDTMGNLGSLNSAYLNANFTSQTAAFGVDLTIANKNLVATASAIPLVDGSLEAHTSTGALTVACTGSGCGSGYGGRMNGAILGTAGASAAMEYLLHPVSDTSGAYSDLITGLVALTGTAPAASTSVAGLLGSGVATAGIVGSGLFNGFGVVDNAEFATRMDASGNLIAYTNSSTGQSGQTVSFGAGGAAVIQDGTDVFADGAHNVTVTWGRWGSGYAANANNNNLNASLLPSGGLAFITGSHMTTASELASYGSWSGLASGITGSYSLAPGTFPTGVNGVHSGSLNTASATVDFGTSQISAFNVAGSGGGFGTWNASGSGSIASFTGSGISLSGSCSAGSGSCASPAAITGTAAGGFVGTQAKGLISSIGLTSGADKLGGVAYMKR</sequence>
<reference evidence="1" key="1">
    <citation type="submission" date="2016-10" db="EMBL/GenBank/DDBJ databases">
        <title>Sequence of Gallionella enrichment culture.</title>
        <authorList>
            <person name="Poehlein A."/>
            <person name="Muehling M."/>
            <person name="Daniel R."/>
        </authorList>
    </citation>
    <scope>NUCLEOTIDE SEQUENCE</scope>
</reference>
<dbReference type="EMBL" id="MLJW01002907">
    <property type="protein sequence ID" value="OIQ73331.1"/>
    <property type="molecule type" value="Genomic_DNA"/>
</dbReference>
<dbReference type="AlphaFoldDB" id="A0A1J5Q790"/>
<organism evidence="1">
    <name type="scientific">mine drainage metagenome</name>
    <dbReference type="NCBI Taxonomy" id="410659"/>
    <lineage>
        <taxon>unclassified sequences</taxon>
        <taxon>metagenomes</taxon>
        <taxon>ecological metagenomes</taxon>
    </lineage>
</organism>
<proteinExistence type="predicted"/>